<dbReference type="InterPro" id="IPR011009">
    <property type="entry name" value="Kinase-like_dom_sf"/>
</dbReference>
<evidence type="ECO:0000256" key="3">
    <source>
        <dbReference type="ARBA" id="ARBA00013882"/>
    </source>
</evidence>
<gene>
    <name evidence="10" type="ORF">BST97_05745</name>
</gene>
<dbReference type="EMBL" id="CP019344">
    <property type="protein sequence ID" value="ARN77527.1"/>
    <property type="molecule type" value="Genomic_DNA"/>
</dbReference>
<evidence type="ECO:0000256" key="5">
    <source>
        <dbReference type="ARBA" id="ARBA00022741"/>
    </source>
</evidence>
<keyword evidence="5" id="KW-0547">Nucleotide-binding</keyword>
<comment type="catalytic activity">
    <reaction evidence="8">
        <text>D-maltose + ATP = alpha-maltose 1-phosphate + ADP + H(+)</text>
        <dbReference type="Rhea" id="RHEA:31915"/>
        <dbReference type="ChEBI" id="CHEBI:15378"/>
        <dbReference type="ChEBI" id="CHEBI:17306"/>
        <dbReference type="ChEBI" id="CHEBI:30616"/>
        <dbReference type="ChEBI" id="CHEBI:63576"/>
        <dbReference type="ChEBI" id="CHEBI:456216"/>
        <dbReference type="EC" id="2.7.1.175"/>
    </reaction>
</comment>
<protein>
    <recommendedName>
        <fullName evidence="3">Maltokinase</fullName>
        <ecNumber evidence="2">2.7.1.175</ecNumber>
    </recommendedName>
    <alternativeName>
        <fullName evidence="7">Maltose-1-phosphate synthase</fullName>
    </alternativeName>
</protein>
<evidence type="ECO:0000256" key="1">
    <source>
        <dbReference type="ARBA" id="ARBA00006219"/>
    </source>
</evidence>
<dbReference type="Gene3D" id="3.90.1200.10">
    <property type="match status" value="1"/>
</dbReference>
<evidence type="ECO:0000256" key="7">
    <source>
        <dbReference type="ARBA" id="ARBA00031251"/>
    </source>
</evidence>
<dbReference type="OrthoDB" id="9806009at2"/>
<dbReference type="GO" id="GO:0005524">
    <property type="term" value="F:ATP binding"/>
    <property type="evidence" value="ECO:0007669"/>
    <property type="project" value="UniProtKB-KW"/>
</dbReference>
<dbReference type="SUPFAM" id="SSF56112">
    <property type="entry name" value="Protein kinase-like (PK-like)"/>
    <property type="match status" value="1"/>
</dbReference>
<keyword evidence="11" id="KW-1185">Reference proteome</keyword>
<dbReference type="Pfam" id="PF18085">
    <property type="entry name" value="Mak_N_cap"/>
    <property type="match status" value="1"/>
</dbReference>
<dbReference type="RefSeq" id="WP_085766329.1">
    <property type="nucleotide sequence ID" value="NZ_CP019344.1"/>
</dbReference>
<dbReference type="Proteomes" id="UP000193431">
    <property type="component" value="Chromosome"/>
</dbReference>
<dbReference type="GO" id="GO:0016740">
    <property type="term" value="F:transferase activity"/>
    <property type="evidence" value="ECO:0007669"/>
    <property type="project" value="UniProtKB-KW"/>
</dbReference>
<evidence type="ECO:0000259" key="9">
    <source>
        <dbReference type="Pfam" id="PF18085"/>
    </source>
</evidence>
<dbReference type="AlphaFoldDB" id="A0A1W6MIY6"/>
<evidence type="ECO:0000256" key="4">
    <source>
        <dbReference type="ARBA" id="ARBA00022679"/>
    </source>
</evidence>
<dbReference type="EC" id="2.7.1.175" evidence="2"/>
<keyword evidence="6" id="KW-0067">ATP-binding</keyword>
<dbReference type="InterPro" id="IPR040999">
    <property type="entry name" value="Mak_N_cap"/>
</dbReference>
<evidence type="ECO:0000256" key="8">
    <source>
        <dbReference type="ARBA" id="ARBA00049067"/>
    </source>
</evidence>
<accession>A0A1W6MIY6</accession>
<sequence>MPKNTLSNPKSWEELLNDDAFKKQLTDDVLEHYIIDQRWYGGKSSTMKYLEISEFFTIAHKGDHFYGLLLEVNFKEAFYQHYFLPLGFVEEKEVAGNGLIAPIKLGNTSGYLVDALFLDSFRKVLFEKIIESEPVEGLGTIAFHAGEGLMETEYRSSRFLGAEQSNTSIIFNDDYIVKFFRRIYSSTNPDYQICRYLTEQTSFDRSPTYMGSINLNIVKKHDVTLALMQKLVPNQGDGWEWMLGELRTVFDTLSRKRINIKSLPDIKLFERIKLNDIPLEIIDWTGLELLKKIRTLALRTAQFHVAIGAERNDLKFTAAKYNGDYNVWLKNRLLYMFQNRLNTVENNLHKLKGESLELAQELLERKNDIRARFIEFDWHRMKGERIRVHGDYHLGQVLLDGHDFYLLDFEGEPESTIRDRKVKQMPQKDLAGMFRSFHYAIYATIFEIQDEMPLSKEDLYAAGELLYKYFISIFLDTYLHHIHNHNLNIGYQKEVNFLLQFCLLEKAIYELGYEFNSRPSWAIIPLRGIHSIMNYEQEKV</sequence>
<evidence type="ECO:0000313" key="10">
    <source>
        <dbReference type="EMBL" id="ARN77527.1"/>
    </source>
</evidence>
<keyword evidence="4" id="KW-0808">Transferase</keyword>
<reference evidence="10 11" key="1">
    <citation type="submission" date="2016-11" db="EMBL/GenBank/DDBJ databases">
        <title>Trade-off between light-utilization and light-protection in marine flavobacteria.</title>
        <authorList>
            <person name="Kumagai Y."/>
        </authorList>
    </citation>
    <scope>NUCLEOTIDE SEQUENCE [LARGE SCALE GENOMIC DNA]</scope>
    <source>
        <strain evidence="10 11">JCM 13191</strain>
    </source>
</reference>
<proteinExistence type="inferred from homology"/>
<comment type="similarity">
    <text evidence="1">Belongs to the aminoglycoside phosphotransferase family.</text>
</comment>
<organism evidence="10 11">
    <name type="scientific">Nonlabens spongiae</name>
    <dbReference type="NCBI Taxonomy" id="331648"/>
    <lineage>
        <taxon>Bacteria</taxon>
        <taxon>Pseudomonadati</taxon>
        <taxon>Bacteroidota</taxon>
        <taxon>Flavobacteriia</taxon>
        <taxon>Flavobacteriales</taxon>
        <taxon>Flavobacteriaceae</taxon>
        <taxon>Nonlabens</taxon>
    </lineage>
</organism>
<feature type="domain" description="Maltokinase N-terminal cap" evidence="9">
    <location>
        <begin position="33"/>
        <end position="116"/>
    </location>
</feature>
<evidence type="ECO:0000256" key="6">
    <source>
        <dbReference type="ARBA" id="ARBA00022840"/>
    </source>
</evidence>
<evidence type="ECO:0000256" key="2">
    <source>
        <dbReference type="ARBA" id="ARBA00011962"/>
    </source>
</evidence>
<dbReference type="STRING" id="331648.BST97_05745"/>
<name>A0A1W6MIY6_9FLAO</name>
<evidence type="ECO:0000313" key="11">
    <source>
        <dbReference type="Proteomes" id="UP000193431"/>
    </source>
</evidence>